<keyword evidence="4 9" id="KW-0136">Cellulose degradation</keyword>
<dbReference type="Pfam" id="PF00759">
    <property type="entry name" value="Glyco_hydro_9"/>
    <property type="match status" value="1"/>
</dbReference>
<protein>
    <recommendedName>
        <fullName evidence="9">Endoglucanase</fullName>
        <ecNumber evidence="9">3.2.1.4</ecNumber>
    </recommendedName>
</protein>
<dbReference type="GO" id="GO:0030245">
    <property type="term" value="P:cellulose catabolic process"/>
    <property type="evidence" value="ECO:0007669"/>
    <property type="project" value="UniProtKB-KW"/>
</dbReference>
<evidence type="ECO:0000256" key="7">
    <source>
        <dbReference type="ARBA" id="ARBA00023326"/>
    </source>
</evidence>
<evidence type="ECO:0000256" key="3">
    <source>
        <dbReference type="ARBA" id="ARBA00022801"/>
    </source>
</evidence>
<keyword evidence="5 8" id="KW-0119">Carbohydrate metabolism</keyword>
<reference evidence="11" key="2">
    <citation type="submission" date="2023-11" db="EMBL/GenBank/DDBJ databases">
        <authorList>
            <person name="Zhang X."/>
        </authorList>
    </citation>
    <scope>NUCLEOTIDE SEQUENCE</scope>
    <source>
        <strain evidence="11">F231</strain>
        <tissue evidence="11">Mature leaves and different stages of flower and fruit</tissue>
    </source>
</reference>
<dbReference type="InterPro" id="IPR008928">
    <property type="entry name" value="6-hairpin_glycosidase_sf"/>
</dbReference>
<keyword evidence="3 8" id="KW-0378">Hydrolase</keyword>
<dbReference type="PROSITE" id="PS00592">
    <property type="entry name" value="GH9_2"/>
    <property type="match status" value="1"/>
</dbReference>
<proteinExistence type="inferred from homology"/>
<dbReference type="EMBL" id="JAXQNO010000011">
    <property type="protein sequence ID" value="KAK4788868.1"/>
    <property type="molecule type" value="Genomic_DNA"/>
</dbReference>
<evidence type="ECO:0000256" key="2">
    <source>
        <dbReference type="ARBA" id="ARBA00007072"/>
    </source>
</evidence>
<sequence length="486" mass="52789">MSRKLPMVLLGFLCFYCGVIGIQAAADYGEALTKSLLFFEAQRSGKLPDNQRVEWRGDSALKDGGNARIDLTGGYYDAGDNVKFGFPMAYTITFLAWSVVEFSQQLKAKGELAHALEAIKWGTDYLIKAHPQPNVFYGEVGDGNSDHACWQRPEDMTTPRNVKMISDQSPGADLAGESAAALAAGSIALGGVNKSYAQILLRHSKELFDLARNHPGQYQSSIPTAGAFYASSGYEDELQWAAAWLYRATNEKQYLDFLQERGNTGGVRTVFSWDDKYLGVQLLVSKLVLDGEVGSSGPWGQYKSDAEAFLCNYAQKGNGNFRKTPGGLLWFLPWANLQYVGSASFAAVTYANYLEAKKATMQCPGGSLSPSDLYALAHSQVDYVLGKNPKGMSYMVGIGSSYPKQPHHRGASIVSIKKSSAPVGCQEGMDYWFTKNESNPNVLDGAIVGGPDEQDSYTDIRSNYQQAEPATATVAPFVGLLASLSK</sequence>
<keyword evidence="9" id="KW-0732">Signal</keyword>
<evidence type="ECO:0000256" key="8">
    <source>
        <dbReference type="PROSITE-ProRule" id="PRU10059"/>
    </source>
</evidence>
<keyword evidence="6 8" id="KW-0326">Glycosidase</keyword>
<dbReference type="FunFam" id="1.50.10.10:FF:000020">
    <property type="entry name" value="Endoglucanase"/>
    <property type="match status" value="1"/>
</dbReference>
<dbReference type="InterPro" id="IPR012341">
    <property type="entry name" value="6hp_glycosidase-like_sf"/>
</dbReference>
<comment type="catalytic activity">
    <reaction evidence="1 9">
        <text>Endohydrolysis of (1-&gt;4)-beta-D-glucosidic linkages in cellulose, lichenin and cereal beta-D-glucans.</text>
        <dbReference type="EC" id="3.2.1.4"/>
    </reaction>
</comment>
<accession>A0AAN7LLC7</accession>
<name>A0AAN7LLC7_TRANT</name>
<keyword evidence="13" id="KW-1185">Reference proteome</keyword>
<reference evidence="11 13" key="1">
    <citation type="journal article" date="2023" name="Hortic Res">
        <title>Pangenome of water caltrop reveals structural variations and asymmetric subgenome divergence after allopolyploidization.</title>
        <authorList>
            <person name="Zhang X."/>
            <person name="Chen Y."/>
            <person name="Wang L."/>
            <person name="Yuan Y."/>
            <person name="Fang M."/>
            <person name="Shi L."/>
            <person name="Lu R."/>
            <person name="Comes H.P."/>
            <person name="Ma Y."/>
            <person name="Chen Y."/>
            <person name="Huang G."/>
            <person name="Zhou Y."/>
            <person name="Zheng Z."/>
            <person name="Qiu Y."/>
        </authorList>
    </citation>
    <scope>NUCLEOTIDE SEQUENCE [LARGE SCALE GENOMIC DNA]</scope>
    <source>
        <strain evidence="11">F231</strain>
    </source>
</reference>
<dbReference type="InterPro" id="IPR018221">
    <property type="entry name" value="Glyco_hydro_9_His_AS"/>
</dbReference>
<evidence type="ECO:0000256" key="5">
    <source>
        <dbReference type="ARBA" id="ARBA00023277"/>
    </source>
</evidence>
<dbReference type="Proteomes" id="UP001346149">
    <property type="component" value="Unassembled WGS sequence"/>
</dbReference>
<feature type="chain" id="PRO_5044522597" description="Endoglucanase" evidence="9">
    <location>
        <begin position="22"/>
        <end position="486"/>
    </location>
</feature>
<dbReference type="EC" id="3.2.1.4" evidence="9"/>
<dbReference type="SUPFAM" id="SSF48208">
    <property type="entry name" value="Six-hairpin glycosidases"/>
    <property type="match status" value="1"/>
</dbReference>
<feature type="signal peptide" evidence="9">
    <location>
        <begin position="1"/>
        <end position="21"/>
    </location>
</feature>
<evidence type="ECO:0000256" key="1">
    <source>
        <dbReference type="ARBA" id="ARBA00000966"/>
    </source>
</evidence>
<evidence type="ECO:0000256" key="9">
    <source>
        <dbReference type="RuleBase" id="RU361166"/>
    </source>
</evidence>
<dbReference type="EMBL" id="JAXQNO010000011">
    <property type="protein sequence ID" value="KAK4788487.1"/>
    <property type="molecule type" value="Genomic_DNA"/>
</dbReference>
<evidence type="ECO:0000259" key="10">
    <source>
        <dbReference type="Pfam" id="PF00759"/>
    </source>
</evidence>
<organism evidence="11 13">
    <name type="scientific">Trapa natans</name>
    <name type="common">Water chestnut</name>
    <dbReference type="NCBI Taxonomy" id="22666"/>
    <lineage>
        <taxon>Eukaryota</taxon>
        <taxon>Viridiplantae</taxon>
        <taxon>Streptophyta</taxon>
        <taxon>Embryophyta</taxon>
        <taxon>Tracheophyta</taxon>
        <taxon>Spermatophyta</taxon>
        <taxon>Magnoliopsida</taxon>
        <taxon>eudicotyledons</taxon>
        <taxon>Gunneridae</taxon>
        <taxon>Pentapetalae</taxon>
        <taxon>rosids</taxon>
        <taxon>malvids</taxon>
        <taxon>Myrtales</taxon>
        <taxon>Lythraceae</taxon>
        <taxon>Trapa</taxon>
    </lineage>
</organism>
<comment type="similarity">
    <text evidence="2 8 9">Belongs to the glycosyl hydrolase 9 (cellulase E) family.</text>
</comment>
<evidence type="ECO:0000313" key="13">
    <source>
        <dbReference type="Proteomes" id="UP001346149"/>
    </source>
</evidence>
<evidence type="ECO:0000313" key="12">
    <source>
        <dbReference type="EMBL" id="KAK4788868.1"/>
    </source>
</evidence>
<dbReference type="AlphaFoldDB" id="A0AAN7LLC7"/>
<gene>
    <name evidence="11" type="ORF">SAY86_019806</name>
    <name evidence="12" type="ORF">SAY86_020187</name>
</gene>
<evidence type="ECO:0000256" key="4">
    <source>
        <dbReference type="ARBA" id="ARBA00023001"/>
    </source>
</evidence>
<dbReference type="Gene3D" id="1.50.10.10">
    <property type="match status" value="1"/>
</dbReference>
<evidence type="ECO:0000313" key="11">
    <source>
        <dbReference type="EMBL" id="KAK4788487.1"/>
    </source>
</evidence>
<evidence type="ECO:0000256" key="6">
    <source>
        <dbReference type="ARBA" id="ARBA00023295"/>
    </source>
</evidence>
<feature type="domain" description="Glycoside hydrolase family 9" evidence="10">
    <location>
        <begin position="28"/>
        <end position="481"/>
    </location>
</feature>
<dbReference type="GO" id="GO:0008810">
    <property type="term" value="F:cellulase activity"/>
    <property type="evidence" value="ECO:0007669"/>
    <property type="project" value="UniProtKB-EC"/>
</dbReference>
<comment type="caution">
    <text evidence="11">The sequence shown here is derived from an EMBL/GenBank/DDBJ whole genome shotgun (WGS) entry which is preliminary data.</text>
</comment>
<dbReference type="InterPro" id="IPR001701">
    <property type="entry name" value="Glyco_hydro_9"/>
</dbReference>
<feature type="active site" evidence="8">
    <location>
        <position position="407"/>
    </location>
</feature>
<dbReference type="PANTHER" id="PTHR22298">
    <property type="entry name" value="ENDO-1,4-BETA-GLUCANASE"/>
    <property type="match status" value="1"/>
</dbReference>
<keyword evidence="7 8" id="KW-0624">Polysaccharide degradation</keyword>